<dbReference type="InterPro" id="IPR001041">
    <property type="entry name" value="2Fe-2S_ferredoxin-type"/>
</dbReference>
<dbReference type="SUPFAM" id="SSF54292">
    <property type="entry name" value="2Fe-2S ferredoxin-like"/>
    <property type="match status" value="1"/>
</dbReference>
<feature type="domain" description="2Fe-2S ferredoxin-type" evidence="1">
    <location>
        <begin position="2"/>
        <end position="91"/>
    </location>
</feature>
<name>A0A447JFC4_SALET</name>
<organism evidence="2 3">
    <name type="scientific">Salmonella enterica subsp. enterica serovar Daytona</name>
    <dbReference type="NCBI Taxonomy" id="1962639"/>
    <lineage>
        <taxon>Bacteria</taxon>
        <taxon>Pseudomonadati</taxon>
        <taxon>Pseudomonadota</taxon>
        <taxon>Gammaproteobacteria</taxon>
        <taxon>Enterobacterales</taxon>
        <taxon>Enterobacteriaceae</taxon>
        <taxon>Salmonella</taxon>
    </lineage>
</organism>
<dbReference type="Proteomes" id="UP000281393">
    <property type="component" value="Chromosome"/>
</dbReference>
<keyword evidence="2" id="KW-0560">Oxidoreductase</keyword>
<dbReference type="Pfam" id="PF00111">
    <property type="entry name" value="Fer2"/>
    <property type="match status" value="1"/>
</dbReference>
<dbReference type="PROSITE" id="PS51085">
    <property type="entry name" value="2FE2S_FER_2"/>
    <property type="match status" value="1"/>
</dbReference>
<sequence>MGRVTLRITGTQLLCQDEHPSLLAALESHNVEVEYQCREGYCGSCRTRLVAGQVDWITEPLAFIQPGEILPCCCRAKRRYRNRDVTQCNSLVETKGITPRFFICTAYRAPASTTSTAPAT</sequence>
<dbReference type="EMBL" id="LR133909">
    <property type="protein sequence ID" value="VDY40276.1"/>
    <property type="molecule type" value="Genomic_DNA"/>
</dbReference>
<dbReference type="NCBIfam" id="NF007985">
    <property type="entry name" value="PRK10713.1"/>
    <property type="match status" value="1"/>
</dbReference>
<dbReference type="Gene3D" id="3.10.20.30">
    <property type="match status" value="1"/>
</dbReference>
<dbReference type="PROSITE" id="PS00197">
    <property type="entry name" value="2FE2S_FER_1"/>
    <property type="match status" value="1"/>
</dbReference>
<dbReference type="GO" id="GO:0016491">
    <property type="term" value="F:oxidoreductase activity"/>
    <property type="evidence" value="ECO:0007669"/>
    <property type="project" value="UniProtKB-KW"/>
</dbReference>
<dbReference type="GO" id="GO:0051537">
    <property type="term" value="F:2 iron, 2 sulfur cluster binding"/>
    <property type="evidence" value="ECO:0007669"/>
    <property type="project" value="InterPro"/>
</dbReference>
<dbReference type="AlphaFoldDB" id="A0A447JFC4"/>
<dbReference type="EC" id="1.17.1.-" evidence="2"/>
<accession>A0A447JFC4</accession>
<evidence type="ECO:0000313" key="2">
    <source>
        <dbReference type="EMBL" id="VDY40276.1"/>
    </source>
</evidence>
<dbReference type="InterPro" id="IPR012675">
    <property type="entry name" value="Beta-grasp_dom_sf"/>
</dbReference>
<evidence type="ECO:0000313" key="3">
    <source>
        <dbReference type="Proteomes" id="UP000281393"/>
    </source>
</evidence>
<evidence type="ECO:0000259" key="1">
    <source>
        <dbReference type="PROSITE" id="PS51085"/>
    </source>
</evidence>
<dbReference type="InterPro" id="IPR036010">
    <property type="entry name" value="2Fe-2S_ferredoxin-like_sf"/>
</dbReference>
<gene>
    <name evidence="2" type="primary">yfaE</name>
    <name evidence="2" type="ORF">NCTC7102_02042</name>
</gene>
<proteinExistence type="predicted"/>
<protein>
    <submittedName>
        <fullName evidence="2">Ferredoxin</fullName>
        <ecNumber evidence="2">1.17.1.-</ecNumber>
    </submittedName>
</protein>
<dbReference type="InterPro" id="IPR006058">
    <property type="entry name" value="2Fe2S_fd_BS"/>
</dbReference>
<reference evidence="2 3" key="1">
    <citation type="submission" date="2018-12" db="EMBL/GenBank/DDBJ databases">
        <authorList>
            <consortium name="Pathogen Informatics"/>
        </authorList>
    </citation>
    <scope>NUCLEOTIDE SEQUENCE [LARGE SCALE GENOMIC DNA]</scope>
    <source>
        <strain evidence="2 3">NCTC7102</strain>
    </source>
</reference>
<dbReference type="CDD" id="cd00207">
    <property type="entry name" value="fer2"/>
    <property type="match status" value="1"/>
</dbReference>